<proteinExistence type="predicted"/>
<dbReference type="Proteomes" id="UP000023152">
    <property type="component" value="Unassembled WGS sequence"/>
</dbReference>
<name>X6NV13_RETFI</name>
<comment type="caution">
    <text evidence="3">The sequence shown here is derived from an EMBL/GenBank/DDBJ whole genome shotgun (WGS) entry which is preliminary data.</text>
</comment>
<evidence type="ECO:0000313" key="3">
    <source>
        <dbReference type="EMBL" id="ETO29846.1"/>
    </source>
</evidence>
<keyword evidence="4" id="KW-1185">Reference proteome</keyword>
<reference evidence="3 4" key="1">
    <citation type="journal article" date="2013" name="Curr. Biol.">
        <title>The Genome of the Foraminiferan Reticulomyxa filosa.</title>
        <authorList>
            <person name="Glockner G."/>
            <person name="Hulsmann N."/>
            <person name="Schleicher M."/>
            <person name="Noegel A.A."/>
            <person name="Eichinger L."/>
            <person name="Gallinger C."/>
            <person name="Pawlowski J."/>
            <person name="Sierra R."/>
            <person name="Euteneuer U."/>
            <person name="Pillet L."/>
            <person name="Moustafa A."/>
            <person name="Platzer M."/>
            <person name="Groth M."/>
            <person name="Szafranski K."/>
            <person name="Schliwa M."/>
        </authorList>
    </citation>
    <scope>NUCLEOTIDE SEQUENCE [LARGE SCALE GENOMIC DNA]</scope>
</reference>
<feature type="compositionally biased region" description="Low complexity" evidence="1">
    <location>
        <begin position="72"/>
        <end position="92"/>
    </location>
</feature>
<feature type="transmembrane region" description="Helical" evidence="2">
    <location>
        <begin position="472"/>
        <end position="499"/>
    </location>
</feature>
<keyword evidence="2" id="KW-0472">Membrane</keyword>
<keyword evidence="2" id="KW-1133">Transmembrane helix</keyword>
<dbReference type="EMBL" id="ASPP01005809">
    <property type="protein sequence ID" value="ETO29846.1"/>
    <property type="molecule type" value="Genomic_DNA"/>
</dbReference>
<evidence type="ECO:0000256" key="1">
    <source>
        <dbReference type="SAM" id="MobiDB-lite"/>
    </source>
</evidence>
<dbReference type="AlphaFoldDB" id="X6NV13"/>
<evidence type="ECO:0000256" key="2">
    <source>
        <dbReference type="SAM" id="Phobius"/>
    </source>
</evidence>
<sequence length="501" mass="54838">MGHGLSIEQLSKDMPMSEEGHATESTKTVHSLSSSQLQLHDPPSLTNKAVAESSSSKLLPHRRAVRRPPVMSTAASTNAITTTNTKTNGSSSMESNSERKEEAATVPKKMKNKNEYVPPRNDKLGNENMDKPQMAKKVEERTHVFLYLHVSFFEGESIQEKKKKDKITLIYSAKSLAKIGNTKAKTDADILNGTKVSAMISSNSPPNVENGVMDHDTTKKVKTVKKKSAKNVDLDSLDKSGTGSNAMKSKLSVATKDTSAKSKKIKTATNSLKKKIIANTTMGESIHMIPRSKNLDNVGTTNQTKHTSSSKALTKLSASIKAKKTQEQLKSKLKPKLKSKLKSTVESVPTADSDAISPLSQAKAIAMEQSGLKNKHTIIKQTQKNTHKTDKKVNELNTKVRSNSAGDTNTKTELVQINHNYNHNHNHGTNYNSSNKSNNDDKRTQSYQSTYASVSSVSSASALSMQSSLNKLVSLICAWLFHSTIQIVTFCFVLFCFALQE</sequence>
<protein>
    <submittedName>
        <fullName evidence="3">Uncharacterized protein</fullName>
    </submittedName>
</protein>
<feature type="compositionally biased region" description="Low complexity" evidence="1">
    <location>
        <begin position="421"/>
        <end position="437"/>
    </location>
</feature>
<accession>X6NV13</accession>
<feature type="region of interest" description="Disordered" evidence="1">
    <location>
        <begin position="1"/>
        <end position="128"/>
    </location>
</feature>
<gene>
    <name evidence="3" type="ORF">RFI_07275</name>
</gene>
<feature type="compositionally biased region" description="Low complexity" evidence="1">
    <location>
        <begin position="30"/>
        <end position="45"/>
    </location>
</feature>
<feature type="region of interest" description="Disordered" evidence="1">
    <location>
        <begin position="421"/>
        <end position="447"/>
    </location>
</feature>
<organism evidence="3 4">
    <name type="scientific">Reticulomyxa filosa</name>
    <dbReference type="NCBI Taxonomy" id="46433"/>
    <lineage>
        <taxon>Eukaryota</taxon>
        <taxon>Sar</taxon>
        <taxon>Rhizaria</taxon>
        <taxon>Retaria</taxon>
        <taxon>Foraminifera</taxon>
        <taxon>Monothalamids</taxon>
        <taxon>Reticulomyxidae</taxon>
        <taxon>Reticulomyxa</taxon>
    </lineage>
</organism>
<keyword evidence="2" id="KW-0812">Transmembrane</keyword>
<evidence type="ECO:0000313" key="4">
    <source>
        <dbReference type="Proteomes" id="UP000023152"/>
    </source>
</evidence>